<protein>
    <submittedName>
        <fullName evidence="2">Uncharacterized protein</fullName>
    </submittedName>
</protein>
<dbReference type="EMBL" id="JAROCE010000007">
    <property type="protein sequence ID" value="MFM2721840.1"/>
    <property type="molecule type" value="Genomic_DNA"/>
</dbReference>
<feature type="region of interest" description="Disordered" evidence="1">
    <location>
        <begin position="133"/>
        <end position="184"/>
    </location>
</feature>
<evidence type="ECO:0000313" key="2">
    <source>
        <dbReference type="EMBL" id="MFM2721840.1"/>
    </source>
</evidence>
<dbReference type="Proteomes" id="UP001630303">
    <property type="component" value="Unassembled WGS sequence"/>
</dbReference>
<evidence type="ECO:0000256" key="1">
    <source>
        <dbReference type="SAM" id="MobiDB-lite"/>
    </source>
</evidence>
<name>A0ABW9GM04_9MICO</name>
<sequence>MDILRTPEGEEARRRAKVAPDTLLRVAHADRTAADQSTGRGVTTAHDTVAGVLGMSGKTVQRARQLLEVLGLAVTVAEGRYLTTTERAQAHAKHGGQQLRAASTRALTLPRGYTPPTGNAVAGIDSTAVENVQLPTRRGVKNFSPVGKKSPRRAHPRTREDAATRRPASTKTRQKPASQQPRPIDVQRLAAGLCARMSWLDRATSHLGKLCDVLIAHGLTGRGWTAESLLDAIQRGRLERRIPLVDVASQRDPFGYFVWLLRATVDAGSPAPFLQLQVESRRRAERQALEAAHEAARRAEIRANADEIAAVIARMREHFPSRPRPSRRHFTPPHSAR</sequence>
<dbReference type="RefSeq" id="WP_146185214.1">
    <property type="nucleotide sequence ID" value="NZ_JAROCE010000007.1"/>
</dbReference>
<proteinExistence type="predicted"/>
<reference evidence="2 3" key="1">
    <citation type="submission" date="2023-03" db="EMBL/GenBank/DDBJ databases">
        <title>MT1 and MT2 Draft Genomes of Novel Species.</title>
        <authorList>
            <person name="Venkateswaran K."/>
        </authorList>
    </citation>
    <scope>NUCLEOTIDE SEQUENCE [LARGE SCALE GENOMIC DNA]</scope>
    <source>
        <strain evidence="2 3">IF8SW-P5</strain>
    </source>
</reference>
<gene>
    <name evidence="2" type="ORF">P5G46_15070</name>
</gene>
<accession>A0ABW9GM04</accession>
<evidence type="ECO:0000313" key="3">
    <source>
        <dbReference type="Proteomes" id="UP001630303"/>
    </source>
</evidence>
<keyword evidence="3" id="KW-1185">Reference proteome</keyword>
<feature type="compositionally biased region" description="Polar residues" evidence="1">
    <location>
        <begin position="167"/>
        <end position="181"/>
    </location>
</feature>
<comment type="caution">
    <text evidence="2">The sequence shown here is derived from an EMBL/GenBank/DDBJ whole genome shotgun (WGS) entry which is preliminary data.</text>
</comment>
<organism evidence="2 3">
    <name type="scientific">Microbacterium mcarthurae</name>
    <dbReference type="NCBI Taxonomy" id="3035918"/>
    <lineage>
        <taxon>Bacteria</taxon>
        <taxon>Bacillati</taxon>
        <taxon>Actinomycetota</taxon>
        <taxon>Actinomycetes</taxon>
        <taxon>Micrococcales</taxon>
        <taxon>Microbacteriaceae</taxon>
        <taxon>Microbacterium</taxon>
    </lineage>
</organism>